<dbReference type="STRING" id="6832.A0A553NYW4"/>
<dbReference type="Proteomes" id="UP000318571">
    <property type="component" value="Chromosome 9"/>
</dbReference>
<keyword evidence="7" id="KW-1185">Reference proteome</keyword>
<dbReference type="GO" id="GO:0044183">
    <property type="term" value="F:protein folding chaperone"/>
    <property type="evidence" value="ECO:0007669"/>
    <property type="project" value="InterPro"/>
</dbReference>
<comment type="subcellular location">
    <subcellularLocation>
        <location evidence="1">Membrane</location>
    </subcellularLocation>
</comment>
<comment type="similarity">
    <text evidence="2">Belongs to the Asterix family.</text>
</comment>
<dbReference type="PANTHER" id="PTHR13193:SF0">
    <property type="entry name" value="PAT COMPLEX SUBUNIT ASTERIX"/>
    <property type="match status" value="1"/>
</dbReference>
<evidence type="ECO:0000313" key="6">
    <source>
        <dbReference type="EMBL" id="TRY70617.1"/>
    </source>
</evidence>
<dbReference type="GO" id="GO:0005789">
    <property type="term" value="C:endoplasmic reticulum membrane"/>
    <property type="evidence" value="ECO:0007669"/>
    <property type="project" value="InterPro"/>
</dbReference>
<dbReference type="GO" id="GO:0045048">
    <property type="term" value="P:protein insertion into ER membrane"/>
    <property type="evidence" value="ECO:0007669"/>
    <property type="project" value="InterPro"/>
</dbReference>
<dbReference type="AlphaFoldDB" id="A0A553NYW4"/>
<dbReference type="EMBL" id="VCGU01000009">
    <property type="protein sequence ID" value="TRY70617.1"/>
    <property type="molecule type" value="Genomic_DNA"/>
</dbReference>
<keyword evidence="5" id="KW-0472">Membrane</keyword>
<name>A0A553NYW4_TIGCA</name>
<proteinExistence type="inferred from homology"/>
<organism evidence="6 7">
    <name type="scientific">Tigriopus californicus</name>
    <name type="common">Marine copepod</name>
    <dbReference type="NCBI Taxonomy" id="6832"/>
    <lineage>
        <taxon>Eukaryota</taxon>
        <taxon>Metazoa</taxon>
        <taxon>Ecdysozoa</taxon>
        <taxon>Arthropoda</taxon>
        <taxon>Crustacea</taxon>
        <taxon>Multicrustacea</taxon>
        <taxon>Hexanauplia</taxon>
        <taxon>Copepoda</taxon>
        <taxon>Harpacticoida</taxon>
        <taxon>Harpacticidae</taxon>
        <taxon>Tigriopus</taxon>
    </lineage>
</organism>
<keyword evidence="3" id="KW-0812">Transmembrane</keyword>
<accession>A0A553NYW4</accession>
<evidence type="ECO:0000256" key="1">
    <source>
        <dbReference type="ARBA" id="ARBA00004370"/>
    </source>
</evidence>
<dbReference type="InterPro" id="IPR005351">
    <property type="entry name" value="ASTER"/>
</dbReference>
<protein>
    <submittedName>
        <fullName evidence="6">Uncharacterized protein</fullName>
    </submittedName>
</protein>
<gene>
    <name evidence="6" type="ORF">TCAL_06131</name>
</gene>
<evidence type="ECO:0000256" key="5">
    <source>
        <dbReference type="ARBA" id="ARBA00023136"/>
    </source>
</evidence>
<dbReference type="Pfam" id="PF03669">
    <property type="entry name" value="ASTER"/>
    <property type="match status" value="1"/>
</dbReference>
<sequence>MSFSAFMAFTLPTTEAQVSASIDAQLRRSRDFRFTNPLSVQSQNGSAQPGEDLTPDYMNVLGMIFSMCALMMRLKWCAWIALYCSCISFANTKLTDDTKQIMSSFMLSISAVVMSYLQNPAPMTLPGMG</sequence>
<evidence type="ECO:0000256" key="2">
    <source>
        <dbReference type="ARBA" id="ARBA00009066"/>
    </source>
</evidence>
<evidence type="ECO:0000256" key="3">
    <source>
        <dbReference type="ARBA" id="ARBA00022692"/>
    </source>
</evidence>
<reference evidence="6 7" key="1">
    <citation type="journal article" date="2018" name="Nat. Ecol. Evol.">
        <title>Genomic signatures of mitonuclear coevolution across populations of Tigriopus californicus.</title>
        <authorList>
            <person name="Barreto F.S."/>
            <person name="Watson E.T."/>
            <person name="Lima T.G."/>
            <person name="Willett C.S."/>
            <person name="Edmands S."/>
            <person name="Li W."/>
            <person name="Burton R.S."/>
        </authorList>
    </citation>
    <scope>NUCLEOTIDE SEQUENCE [LARGE SCALE GENOMIC DNA]</scope>
    <source>
        <strain evidence="6 7">San Diego</strain>
    </source>
</reference>
<comment type="caution">
    <text evidence="6">The sequence shown here is derived from an EMBL/GenBank/DDBJ whole genome shotgun (WGS) entry which is preliminary data.</text>
</comment>
<evidence type="ECO:0000313" key="7">
    <source>
        <dbReference type="Proteomes" id="UP000318571"/>
    </source>
</evidence>
<dbReference type="PANTHER" id="PTHR13193">
    <property type="entry name" value="CGI-140"/>
    <property type="match status" value="1"/>
</dbReference>
<keyword evidence="4" id="KW-1133">Transmembrane helix</keyword>
<evidence type="ECO:0000256" key="4">
    <source>
        <dbReference type="ARBA" id="ARBA00022989"/>
    </source>
</evidence>